<evidence type="ECO:0000313" key="2">
    <source>
        <dbReference type="EMBL" id="MBB5841978.1"/>
    </source>
</evidence>
<keyword evidence="1" id="KW-1133">Transmembrane helix</keyword>
<evidence type="ECO:0000256" key="1">
    <source>
        <dbReference type="SAM" id="Phobius"/>
    </source>
</evidence>
<protein>
    <submittedName>
        <fullName evidence="2">Uncharacterized protein</fullName>
    </submittedName>
</protein>
<feature type="transmembrane region" description="Helical" evidence="1">
    <location>
        <begin position="12"/>
        <end position="32"/>
    </location>
</feature>
<keyword evidence="3" id="KW-1185">Reference proteome</keyword>
<gene>
    <name evidence="2" type="ORF">HD599_000301</name>
</gene>
<keyword evidence="1" id="KW-0472">Membrane</keyword>
<comment type="caution">
    <text evidence="2">The sequence shown here is derived from an EMBL/GenBank/DDBJ whole genome shotgun (WGS) entry which is preliminary data.</text>
</comment>
<dbReference type="EMBL" id="JACHMJ010000001">
    <property type="protein sequence ID" value="MBB5841978.1"/>
    <property type="molecule type" value="Genomic_DNA"/>
</dbReference>
<dbReference type="Proteomes" id="UP000536685">
    <property type="component" value="Unassembled WGS sequence"/>
</dbReference>
<proteinExistence type="predicted"/>
<accession>A0A841AI07</accession>
<sequence length="36" mass="4051">MVIAFELFFTGLLILASLAIGYTSIVVLYNLFRGQR</sequence>
<keyword evidence="1" id="KW-0812">Transmembrane</keyword>
<name>A0A841AI07_9MICO</name>
<dbReference type="AlphaFoldDB" id="A0A841AI07"/>
<reference evidence="2 3" key="1">
    <citation type="submission" date="2020-08" db="EMBL/GenBank/DDBJ databases">
        <title>Sequencing the genomes of 1000 actinobacteria strains.</title>
        <authorList>
            <person name="Klenk H.-P."/>
        </authorList>
    </citation>
    <scope>NUCLEOTIDE SEQUENCE [LARGE SCALE GENOMIC DNA]</scope>
    <source>
        <strain evidence="2 3">DSM 105784</strain>
    </source>
</reference>
<organism evidence="2 3">
    <name type="scientific">Conyzicola lurida</name>
    <dbReference type="NCBI Taxonomy" id="1172621"/>
    <lineage>
        <taxon>Bacteria</taxon>
        <taxon>Bacillati</taxon>
        <taxon>Actinomycetota</taxon>
        <taxon>Actinomycetes</taxon>
        <taxon>Micrococcales</taxon>
        <taxon>Microbacteriaceae</taxon>
        <taxon>Conyzicola</taxon>
    </lineage>
</organism>
<evidence type="ECO:0000313" key="3">
    <source>
        <dbReference type="Proteomes" id="UP000536685"/>
    </source>
</evidence>